<gene>
    <name evidence="9" type="ORF">GCM10007207_26180</name>
</gene>
<evidence type="ECO:0000313" key="9">
    <source>
        <dbReference type="EMBL" id="GGC39423.1"/>
    </source>
</evidence>
<reference evidence="10" key="1">
    <citation type="journal article" date="2019" name="Int. J. Syst. Evol. Microbiol.">
        <title>The Global Catalogue of Microorganisms (GCM) 10K type strain sequencing project: providing services to taxonomists for standard genome sequencing and annotation.</title>
        <authorList>
            <consortium name="The Broad Institute Genomics Platform"/>
            <consortium name="The Broad Institute Genome Sequencing Center for Infectious Disease"/>
            <person name="Wu L."/>
            <person name="Ma J."/>
        </authorList>
    </citation>
    <scope>NUCLEOTIDE SEQUENCE [LARGE SCALE GENOMIC DNA]</scope>
    <source>
        <strain evidence="10">CCM 7132</strain>
    </source>
</reference>
<sequence>MSVSRLPIVPAFTLLSLALVASVLLSLASGATGFGIHPGGVDNPAVSRLIVLGIRLPRIVLAVLVGAGLGAAGAVMQGLFRNPLADPGLIGVSSGAALGATVMIVEGVIWFGPGVMARWGIPAGGMLGACVMTGILQRFSTRQGRVSTSRLVLAGVALGALASAATGILLYRANDAALRDLTFWTMGSLAGVRWQEIEILAPFTLSSLVLLMALARPLNLLLLGEENAALMGCRVGRVKFLCLVAVTLSVGPAVAFSGVIGFVGVIVPHLVRLASGPDHRFLIPGSALLGALLLVLSDTLARLIAIPSDVPVGIITAGLGAPIFIWLLMRRGDQDIPA</sequence>
<evidence type="ECO:0000256" key="3">
    <source>
        <dbReference type="ARBA" id="ARBA00022448"/>
    </source>
</evidence>
<comment type="subcellular location">
    <subcellularLocation>
        <location evidence="1">Cell membrane</location>
        <topology evidence="1">Multi-pass membrane protein</topology>
    </subcellularLocation>
</comment>
<keyword evidence="7 8" id="KW-0472">Membrane</keyword>
<evidence type="ECO:0000256" key="8">
    <source>
        <dbReference type="SAM" id="Phobius"/>
    </source>
</evidence>
<feature type="transmembrane region" description="Helical" evidence="8">
    <location>
        <begin position="151"/>
        <end position="171"/>
    </location>
</feature>
<evidence type="ECO:0000256" key="4">
    <source>
        <dbReference type="ARBA" id="ARBA00022475"/>
    </source>
</evidence>
<feature type="transmembrane region" description="Helical" evidence="8">
    <location>
        <begin position="312"/>
        <end position="329"/>
    </location>
</feature>
<name>A0ABQ1MF15_9PROT</name>
<evidence type="ECO:0000256" key="2">
    <source>
        <dbReference type="ARBA" id="ARBA00007935"/>
    </source>
</evidence>
<dbReference type="CDD" id="cd06550">
    <property type="entry name" value="TM_ABC_iron-siderophores_like"/>
    <property type="match status" value="1"/>
</dbReference>
<comment type="similarity">
    <text evidence="2">Belongs to the binding-protein-dependent transport system permease family. FecCD subfamily.</text>
</comment>
<dbReference type="RefSeq" id="WP_188427279.1">
    <property type="nucleotide sequence ID" value="NZ_BMCH01000008.1"/>
</dbReference>
<dbReference type="Gene3D" id="1.10.3470.10">
    <property type="entry name" value="ABC transporter involved in vitamin B12 uptake, BtuC"/>
    <property type="match status" value="1"/>
</dbReference>
<dbReference type="PANTHER" id="PTHR30472">
    <property type="entry name" value="FERRIC ENTEROBACTIN TRANSPORT SYSTEM PERMEASE PROTEIN"/>
    <property type="match status" value="1"/>
</dbReference>
<dbReference type="InterPro" id="IPR037294">
    <property type="entry name" value="ABC_BtuC-like"/>
</dbReference>
<feature type="transmembrane region" description="Helical" evidence="8">
    <location>
        <begin position="199"/>
        <end position="219"/>
    </location>
</feature>
<proteinExistence type="inferred from homology"/>
<organism evidence="9 10">
    <name type="scientific">Asaia siamensis</name>
    <dbReference type="NCBI Taxonomy" id="110479"/>
    <lineage>
        <taxon>Bacteria</taxon>
        <taxon>Pseudomonadati</taxon>
        <taxon>Pseudomonadota</taxon>
        <taxon>Alphaproteobacteria</taxon>
        <taxon>Acetobacterales</taxon>
        <taxon>Acetobacteraceae</taxon>
        <taxon>Asaia</taxon>
    </lineage>
</organism>
<dbReference type="Pfam" id="PF01032">
    <property type="entry name" value="FecCD"/>
    <property type="match status" value="1"/>
</dbReference>
<evidence type="ECO:0000256" key="6">
    <source>
        <dbReference type="ARBA" id="ARBA00022989"/>
    </source>
</evidence>
<protein>
    <submittedName>
        <fullName evidence="9">Heme ABC transporter permease</fullName>
    </submittedName>
</protein>
<dbReference type="PANTHER" id="PTHR30472:SF25">
    <property type="entry name" value="ABC TRANSPORTER PERMEASE PROTEIN MJ0876-RELATED"/>
    <property type="match status" value="1"/>
</dbReference>
<keyword evidence="5 8" id="KW-0812">Transmembrane</keyword>
<dbReference type="SUPFAM" id="SSF81345">
    <property type="entry name" value="ABC transporter involved in vitamin B12 uptake, BtuC"/>
    <property type="match status" value="1"/>
</dbReference>
<dbReference type="EMBL" id="BMCH01000008">
    <property type="protein sequence ID" value="GGC39423.1"/>
    <property type="molecule type" value="Genomic_DNA"/>
</dbReference>
<evidence type="ECO:0000256" key="1">
    <source>
        <dbReference type="ARBA" id="ARBA00004651"/>
    </source>
</evidence>
<keyword evidence="6 8" id="KW-1133">Transmembrane helix</keyword>
<dbReference type="InterPro" id="IPR000522">
    <property type="entry name" value="ABC_transptr_permease_BtuC"/>
</dbReference>
<feature type="transmembrane region" description="Helical" evidence="8">
    <location>
        <begin position="54"/>
        <end position="76"/>
    </location>
</feature>
<dbReference type="Proteomes" id="UP000637769">
    <property type="component" value="Unassembled WGS sequence"/>
</dbReference>
<accession>A0ABQ1MF15</accession>
<feature type="transmembrane region" description="Helical" evidence="8">
    <location>
        <begin position="88"/>
        <end position="113"/>
    </location>
</feature>
<feature type="transmembrane region" description="Helical" evidence="8">
    <location>
        <begin position="287"/>
        <end position="305"/>
    </location>
</feature>
<evidence type="ECO:0000256" key="7">
    <source>
        <dbReference type="ARBA" id="ARBA00023136"/>
    </source>
</evidence>
<evidence type="ECO:0000313" key="10">
    <source>
        <dbReference type="Proteomes" id="UP000637769"/>
    </source>
</evidence>
<comment type="caution">
    <text evidence="9">The sequence shown here is derived from an EMBL/GenBank/DDBJ whole genome shotgun (WGS) entry which is preliminary data.</text>
</comment>
<feature type="transmembrane region" description="Helical" evidence="8">
    <location>
        <begin position="119"/>
        <end position="139"/>
    </location>
</feature>
<keyword evidence="4" id="KW-1003">Cell membrane</keyword>
<keyword evidence="3" id="KW-0813">Transport</keyword>
<feature type="transmembrane region" description="Helical" evidence="8">
    <location>
        <begin position="240"/>
        <end position="267"/>
    </location>
</feature>
<keyword evidence="10" id="KW-1185">Reference proteome</keyword>
<evidence type="ECO:0000256" key="5">
    <source>
        <dbReference type="ARBA" id="ARBA00022692"/>
    </source>
</evidence>